<evidence type="ECO:0000313" key="3">
    <source>
        <dbReference type="Proteomes" id="UP001153269"/>
    </source>
</evidence>
<keyword evidence="3" id="KW-1185">Reference proteome</keyword>
<name>A0A9N7ZBW1_PLEPL</name>
<dbReference type="EMBL" id="CADEAL010004381">
    <property type="protein sequence ID" value="CAB1458281.1"/>
    <property type="molecule type" value="Genomic_DNA"/>
</dbReference>
<protein>
    <submittedName>
        <fullName evidence="2">Uncharacterized protein</fullName>
    </submittedName>
</protein>
<reference evidence="2" key="1">
    <citation type="submission" date="2020-03" db="EMBL/GenBank/DDBJ databases">
        <authorList>
            <person name="Weist P."/>
        </authorList>
    </citation>
    <scope>NUCLEOTIDE SEQUENCE</scope>
</reference>
<evidence type="ECO:0000256" key="1">
    <source>
        <dbReference type="SAM" id="MobiDB-lite"/>
    </source>
</evidence>
<dbReference type="Proteomes" id="UP001153269">
    <property type="component" value="Unassembled WGS sequence"/>
</dbReference>
<comment type="caution">
    <text evidence="2">The sequence shown here is derived from an EMBL/GenBank/DDBJ whole genome shotgun (WGS) entry which is preliminary data.</text>
</comment>
<dbReference type="AlphaFoldDB" id="A0A9N7ZBW1"/>
<feature type="region of interest" description="Disordered" evidence="1">
    <location>
        <begin position="1"/>
        <end position="30"/>
    </location>
</feature>
<evidence type="ECO:0000313" key="2">
    <source>
        <dbReference type="EMBL" id="CAB1458281.1"/>
    </source>
</evidence>
<organism evidence="2 3">
    <name type="scientific">Pleuronectes platessa</name>
    <name type="common">European plaice</name>
    <dbReference type="NCBI Taxonomy" id="8262"/>
    <lineage>
        <taxon>Eukaryota</taxon>
        <taxon>Metazoa</taxon>
        <taxon>Chordata</taxon>
        <taxon>Craniata</taxon>
        <taxon>Vertebrata</taxon>
        <taxon>Euteleostomi</taxon>
        <taxon>Actinopterygii</taxon>
        <taxon>Neopterygii</taxon>
        <taxon>Teleostei</taxon>
        <taxon>Neoteleostei</taxon>
        <taxon>Acanthomorphata</taxon>
        <taxon>Carangaria</taxon>
        <taxon>Pleuronectiformes</taxon>
        <taxon>Pleuronectoidei</taxon>
        <taxon>Pleuronectidae</taxon>
        <taxon>Pleuronectes</taxon>
    </lineage>
</organism>
<proteinExistence type="predicted"/>
<gene>
    <name evidence="2" type="ORF">PLEPLA_LOCUS46111</name>
</gene>
<accession>A0A9N7ZBW1</accession>
<sequence length="111" mass="11800">MALPAPAWHSHPSLSAPPSSSSSSPTTHPPNRCSLLIFHHPCLPSSSSPSPAIAPIPESICHPIALRATADAMRKEGERERERENLGGNMQKCKKVDAGCPGNCSEVISKR</sequence>